<sequence length="576" mass="62496">MKAGQALIKTLENWDVDHIYGVPGGSINATVDGLYQERDSVRYIQVRHEEVGAMAASADAKFTGKIGVAFGSAGPGATHLMNGLYDAKMDHVPVLALVGQVPTANMNTNFFQEMDETPIFADVAVYNRTVTNANQIPAVINEAVRTAYSQRGVSVVVLPNDLTDTEIDYTPAPTADDVKPNFTENIDPKAVHDTIKLIKEAKRPLIFAGLGLRGAAKEVEQLSEQFNIPILATAPSTGFSVDSNHQNFLGSFGRLGTKPAAEAVNAADLILFMGTNFPFARFWPQTAKIVQVNNRVEDIGKQTYADLTVVADAKAFVKALIDSKETAPETKWLTANRTNKANWDKWLDAIAADESKGLAPEAVVKAIADHSTSDALYGIDVGNNTEHATRLLPLNGGRHFAMSAWFATMGYGLPSGMGAKLSYPDKQVWSISGDGGFSMVAPDIITEVRYNLPVINVVLSNQSLGFIQHEQVGTKQRLYGVDLTDADWAKAGEAFGAIGFTVTNHEELNTVMEKIDQLQKEGNEKPIVIDAKTNNVDPIDTSMVTLDPDVFDAETIENYKKAYNVFDQPALSELLK</sequence>
<name>A0A0R2NKN2_9LACO</name>
<evidence type="ECO:0000256" key="1">
    <source>
        <dbReference type="ARBA" id="ARBA00007812"/>
    </source>
</evidence>
<dbReference type="SUPFAM" id="SSF52467">
    <property type="entry name" value="DHS-like NAD/FAD-binding domain"/>
    <property type="match status" value="1"/>
</dbReference>
<reference evidence="8 9" key="1">
    <citation type="journal article" date="2015" name="Genome Announc.">
        <title>Expanding the biotechnology potential of lactobacilli through comparative genomics of 213 strains and associated genera.</title>
        <authorList>
            <person name="Sun Z."/>
            <person name="Harris H.M."/>
            <person name="McCann A."/>
            <person name="Guo C."/>
            <person name="Argimon S."/>
            <person name="Zhang W."/>
            <person name="Yang X."/>
            <person name="Jeffery I.B."/>
            <person name="Cooney J.C."/>
            <person name="Kagawa T.F."/>
            <person name="Liu W."/>
            <person name="Song Y."/>
            <person name="Salvetti E."/>
            <person name="Wrobel A."/>
            <person name="Rasinkangas P."/>
            <person name="Parkhill J."/>
            <person name="Rea M.C."/>
            <person name="O'Sullivan O."/>
            <person name="Ritari J."/>
            <person name="Douillard F.P."/>
            <person name="Paul Ross R."/>
            <person name="Yang R."/>
            <person name="Briner A.E."/>
            <person name="Felis G.E."/>
            <person name="de Vos W.M."/>
            <person name="Barrangou R."/>
            <person name="Klaenhammer T.R."/>
            <person name="Caufield P.W."/>
            <person name="Cui Y."/>
            <person name="Zhang H."/>
            <person name="O'Toole P.W."/>
        </authorList>
    </citation>
    <scope>NUCLEOTIDE SEQUENCE [LARGE SCALE GENOMIC DNA]</scope>
    <source>
        <strain evidence="8 9">DSM 23026</strain>
    </source>
</reference>
<dbReference type="InterPro" id="IPR014092">
    <property type="entry name" value="Pyruvate_oxidase"/>
</dbReference>
<evidence type="ECO:0000256" key="3">
    <source>
        <dbReference type="NCBIfam" id="TIGR02720"/>
    </source>
</evidence>
<dbReference type="GO" id="GO:0047112">
    <property type="term" value="F:pyruvate oxidase activity"/>
    <property type="evidence" value="ECO:0007669"/>
    <property type="project" value="UniProtKB-UniRule"/>
</dbReference>
<dbReference type="Gene3D" id="3.40.50.970">
    <property type="match status" value="2"/>
</dbReference>
<dbReference type="InterPro" id="IPR011766">
    <property type="entry name" value="TPP_enzyme_TPP-bd"/>
</dbReference>
<evidence type="ECO:0000256" key="2">
    <source>
        <dbReference type="ARBA" id="ARBA00023052"/>
    </source>
</evidence>
<dbReference type="EMBL" id="JQCQ01000029">
    <property type="protein sequence ID" value="KRO23514.1"/>
    <property type="molecule type" value="Genomic_DNA"/>
</dbReference>
<feature type="domain" description="Thiamine pyrophosphate enzyme TPP-binding" evidence="6">
    <location>
        <begin position="380"/>
        <end position="530"/>
    </location>
</feature>
<gene>
    <name evidence="8" type="ORF">IV88_GL000911</name>
</gene>
<dbReference type="NCBIfam" id="TIGR02720">
    <property type="entry name" value="pyruv_oxi_spxB"/>
    <property type="match status" value="1"/>
</dbReference>
<evidence type="ECO:0000259" key="7">
    <source>
        <dbReference type="Pfam" id="PF02776"/>
    </source>
</evidence>
<dbReference type="Pfam" id="PF02776">
    <property type="entry name" value="TPP_enzyme_N"/>
    <property type="match status" value="1"/>
</dbReference>
<organism evidence="8 9">
    <name type="scientific">Pediococcus argentinicus</name>
    <dbReference type="NCBI Taxonomy" id="480391"/>
    <lineage>
        <taxon>Bacteria</taxon>
        <taxon>Bacillati</taxon>
        <taxon>Bacillota</taxon>
        <taxon>Bacilli</taxon>
        <taxon>Lactobacillales</taxon>
        <taxon>Lactobacillaceae</taxon>
        <taxon>Pediococcus</taxon>
    </lineage>
</organism>
<comment type="caution">
    <text evidence="8">The sequence shown here is derived from an EMBL/GenBank/DDBJ whole genome shotgun (WGS) entry which is preliminary data.</text>
</comment>
<feature type="domain" description="Thiamine pyrophosphate enzyme N-terminal TPP-binding" evidence="7">
    <location>
        <begin position="1"/>
        <end position="117"/>
    </location>
</feature>
<dbReference type="PROSITE" id="PS00187">
    <property type="entry name" value="TPP_ENZYMES"/>
    <property type="match status" value="1"/>
</dbReference>
<dbReference type="Gene3D" id="3.40.50.1220">
    <property type="entry name" value="TPP-binding domain"/>
    <property type="match status" value="1"/>
</dbReference>
<dbReference type="CDD" id="cd02014">
    <property type="entry name" value="TPP_POX"/>
    <property type="match status" value="1"/>
</dbReference>
<dbReference type="InterPro" id="IPR000399">
    <property type="entry name" value="TPP-bd_CS"/>
</dbReference>
<dbReference type="InterPro" id="IPR047212">
    <property type="entry name" value="TPP_POXB-like"/>
</dbReference>
<evidence type="ECO:0000256" key="4">
    <source>
        <dbReference type="RuleBase" id="RU362132"/>
    </source>
</evidence>
<keyword evidence="2 4" id="KW-0786">Thiamine pyrophosphate</keyword>
<protein>
    <recommendedName>
        <fullName evidence="3">Pyruvate oxidase</fullName>
        <ecNumber evidence="3">1.2.3.3</ecNumber>
    </recommendedName>
</protein>
<dbReference type="EC" id="1.2.3.3" evidence="3"/>
<evidence type="ECO:0000259" key="5">
    <source>
        <dbReference type="Pfam" id="PF00205"/>
    </source>
</evidence>
<dbReference type="FunFam" id="3.40.50.970:FF:000007">
    <property type="entry name" value="Acetolactate synthase"/>
    <property type="match status" value="1"/>
</dbReference>
<accession>A0A0R2NKN2</accession>
<keyword evidence="8" id="KW-0670">Pyruvate</keyword>
<evidence type="ECO:0000313" key="9">
    <source>
        <dbReference type="Proteomes" id="UP000051249"/>
    </source>
</evidence>
<dbReference type="InterPro" id="IPR029035">
    <property type="entry name" value="DHS-like_NAD/FAD-binding_dom"/>
</dbReference>
<feature type="domain" description="Thiamine pyrophosphate enzyme central" evidence="5">
    <location>
        <begin position="193"/>
        <end position="320"/>
    </location>
</feature>
<dbReference type="PANTHER" id="PTHR42981">
    <property type="entry name" value="PYRUVATE DEHYDROGENASE [UBIQUINONE]"/>
    <property type="match status" value="1"/>
</dbReference>
<dbReference type="AlphaFoldDB" id="A0A0R2NKN2"/>
<dbReference type="InterPro" id="IPR012001">
    <property type="entry name" value="Thiamin_PyroP_enz_TPP-bd_dom"/>
</dbReference>
<dbReference type="InterPro" id="IPR029061">
    <property type="entry name" value="THDP-binding"/>
</dbReference>
<evidence type="ECO:0000313" key="8">
    <source>
        <dbReference type="EMBL" id="KRO23514.1"/>
    </source>
</evidence>
<dbReference type="InterPro" id="IPR012000">
    <property type="entry name" value="Thiamin_PyroP_enz_cen_dom"/>
</dbReference>
<dbReference type="Pfam" id="PF00205">
    <property type="entry name" value="TPP_enzyme_M"/>
    <property type="match status" value="1"/>
</dbReference>
<dbReference type="Proteomes" id="UP000051249">
    <property type="component" value="Unassembled WGS sequence"/>
</dbReference>
<comment type="similarity">
    <text evidence="1 4">Belongs to the TPP enzyme family.</text>
</comment>
<dbReference type="CDD" id="cd07039">
    <property type="entry name" value="TPP_PYR_POX"/>
    <property type="match status" value="1"/>
</dbReference>
<dbReference type="GO" id="GO:0030976">
    <property type="term" value="F:thiamine pyrophosphate binding"/>
    <property type="evidence" value="ECO:0007669"/>
    <property type="project" value="InterPro"/>
</dbReference>
<dbReference type="PANTHER" id="PTHR42981:SF2">
    <property type="entry name" value="PYRUVATE DEHYDROGENASE [UBIQUINONE]"/>
    <property type="match status" value="1"/>
</dbReference>
<dbReference type="GO" id="GO:0000287">
    <property type="term" value="F:magnesium ion binding"/>
    <property type="evidence" value="ECO:0007669"/>
    <property type="project" value="InterPro"/>
</dbReference>
<dbReference type="Pfam" id="PF02775">
    <property type="entry name" value="TPP_enzyme_C"/>
    <property type="match status" value="1"/>
</dbReference>
<dbReference type="SUPFAM" id="SSF52518">
    <property type="entry name" value="Thiamin diphosphate-binding fold (THDP-binding)"/>
    <property type="match status" value="2"/>
</dbReference>
<dbReference type="InterPro" id="IPR047211">
    <property type="entry name" value="POXB-like"/>
</dbReference>
<dbReference type="InterPro" id="IPR047210">
    <property type="entry name" value="TPP_PYR_POXB-like"/>
</dbReference>
<proteinExistence type="inferred from homology"/>
<keyword evidence="9" id="KW-1185">Reference proteome</keyword>
<dbReference type="PATRIC" id="fig|480391.4.peg.926"/>
<evidence type="ECO:0000259" key="6">
    <source>
        <dbReference type="Pfam" id="PF02775"/>
    </source>
</evidence>